<evidence type="ECO:0000256" key="4">
    <source>
        <dbReference type="ARBA" id="ARBA00022989"/>
    </source>
</evidence>
<comment type="subcellular location">
    <subcellularLocation>
        <location evidence="1">Cell membrane</location>
        <topology evidence="1">Multi-pass membrane protein</topology>
    </subcellularLocation>
</comment>
<evidence type="ECO:0000259" key="8">
    <source>
        <dbReference type="Pfam" id="PF02706"/>
    </source>
</evidence>
<dbReference type="GO" id="GO:0005886">
    <property type="term" value="C:plasma membrane"/>
    <property type="evidence" value="ECO:0007669"/>
    <property type="project" value="UniProtKB-SubCell"/>
</dbReference>
<dbReference type="Proteomes" id="UP000315364">
    <property type="component" value="Chromosome"/>
</dbReference>
<dbReference type="EMBL" id="CP042304">
    <property type="protein sequence ID" value="QDZ09798.1"/>
    <property type="molecule type" value="Genomic_DNA"/>
</dbReference>
<evidence type="ECO:0000256" key="7">
    <source>
        <dbReference type="SAM" id="Phobius"/>
    </source>
</evidence>
<feature type="coiled-coil region" evidence="6">
    <location>
        <begin position="391"/>
        <end position="440"/>
    </location>
</feature>
<keyword evidence="2" id="KW-1003">Cell membrane</keyword>
<dbReference type="AlphaFoldDB" id="A0A5B8LNE1"/>
<dbReference type="GO" id="GO:0004713">
    <property type="term" value="F:protein tyrosine kinase activity"/>
    <property type="evidence" value="ECO:0007669"/>
    <property type="project" value="TreeGrafter"/>
</dbReference>
<organism evidence="10 11">
    <name type="scientific">Devosia ginsengisoli</name>
    <dbReference type="NCBI Taxonomy" id="400770"/>
    <lineage>
        <taxon>Bacteria</taxon>
        <taxon>Pseudomonadati</taxon>
        <taxon>Pseudomonadota</taxon>
        <taxon>Alphaproteobacteria</taxon>
        <taxon>Hyphomicrobiales</taxon>
        <taxon>Devosiaceae</taxon>
        <taxon>Devosia</taxon>
    </lineage>
</organism>
<feature type="domain" description="Tyrosine-protein kinase G-rich" evidence="9">
    <location>
        <begin position="451"/>
        <end position="524"/>
    </location>
</feature>
<proteinExistence type="predicted"/>
<protein>
    <submittedName>
        <fullName evidence="10">Lipopolysaccharide biosynthesis protein</fullName>
    </submittedName>
</protein>
<dbReference type="KEGG" id="dea:FPZ08_02980"/>
<dbReference type="Pfam" id="PF02706">
    <property type="entry name" value="Wzz"/>
    <property type="match status" value="1"/>
</dbReference>
<sequence>MASRRLTKKSSPGSGPAAMLYKVLTIAQCGKRDVNAMADIAGSPPPRSGIRAYSRLDYDAPRYPQKAATDHTTAPDNTITLDKIGDFLELDFGRLFVWLRQGLLLAAVLGATGAVGGGAYAVLSKPRYTVTTDIMIDPGNLQVVEGDLFNQPGQVDGQLLTVGSKLRVLTSRSVLDRVVTNLDLVNDPEFHNSSPSGFSLSSLFGSKAAPTDEEAHLAALRALSEHVSATADEKSFVASLQVSSEDTGKAIAIADDIIKSFKAELAEAEADGAAQAAAALASRLDELKATVQTAEERVQAFRRENNLSTSANGQLVSVQTMSALNAQVVDAQSRLIEAQTNYQTLSSAGLDAIPTTGVMATSLATLRDRAASLRQQLTAQSTTLGPRHPTIVNLTGELNAAEAQIRTELDRAVAAAKSAVVEAQANLDALNTKANSLTSDVFSDNELQVHLRELERDAAAKSAVYESFLTRARQITEREQIDTTNVRVISTAVPPASRSWPPRTVVVIALGAIAGFALGMLAVIGLGIVRDLRHPPVPRR</sequence>
<gene>
    <name evidence="10" type="ORF">FPZ08_02980</name>
</gene>
<evidence type="ECO:0000256" key="5">
    <source>
        <dbReference type="ARBA" id="ARBA00023136"/>
    </source>
</evidence>
<feature type="transmembrane region" description="Helical" evidence="7">
    <location>
        <begin position="505"/>
        <end position="529"/>
    </location>
</feature>
<evidence type="ECO:0000256" key="1">
    <source>
        <dbReference type="ARBA" id="ARBA00004651"/>
    </source>
</evidence>
<evidence type="ECO:0000259" key="9">
    <source>
        <dbReference type="Pfam" id="PF13807"/>
    </source>
</evidence>
<keyword evidence="3 7" id="KW-0812">Transmembrane</keyword>
<keyword evidence="6" id="KW-0175">Coiled coil</keyword>
<evidence type="ECO:0000313" key="10">
    <source>
        <dbReference type="EMBL" id="QDZ09798.1"/>
    </source>
</evidence>
<dbReference type="InterPro" id="IPR003856">
    <property type="entry name" value="LPS_length_determ_N"/>
</dbReference>
<feature type="domain" description="Polysaccharide chain length determinant N-terminal" evidence="8">
    <location>
        <begin position="89"/>
        <end position="182"/>
    </location>
</feature>
<dbReference type="OrthoDB" id="230260at2"/>
<reference evidence="10 11" key="1">
    <citation type="submission" date="2019-07" db="EMBL/GenBank/DDBJ databases">
        <title>Full genome sequence of Devosia sp. Gsoil 520.</title>
        <authorList>
            <person name="Im W.-T."/>
        </authorList>
    </citation>
    <scope>NUCLEOTIDE SEQUENCE [LARGE SCALE GENOMIC DNA]</scope>
    <source>
        <strain evidence="10 11">Gsoil 520</strain>
    </source>
</reference>
<evidence type="ECO:0000256" key="2">
    <source>
        <dbReference type="ARBA" id="ARBA00022475"/>
    </source>
</evidence>
<feature type="transmembrane region" description="Helical" evidence="7">
    <location>
        <begin position="103"/>
        <end position="123"/>
    </location>
</feature>
<evidence type="ECO:0000256" key="3">
    <source>
        <dbReference type="ARBA" id="ARBA00022692"/>
    </source>
</evidence>
<dbReference type="InterPro" id="IPR050445">
    <property type="entry name" value="Bact_polysacc_biosynth/exp"/>
</dbReference>
<evidence type="ECO:0000256" key="6">
    <source>
        <dbReference type="SAM" id="Coils"/>
    </source>
</evidence>
<keyword evidence="5 7" id="KW-0472">Membrane</keyword>
<accession>A0A5B8LNE1</accession>
<dbReference type="PANTHER" id="PTHR32309">
    <property type="entry name" value="TYROSINE-PROTEIN KINASE"/>
    <property type="match status" value="1"/>
</dbReference>
<name>A0A5B8LNE1_9HYPH</name>
<keyword evidence="4 7" id="KW-1133">Transmembrane helix</keyword>
<evidence type="ECO:0000313" key="11">
    <source>
        <dbReference type="Proteomes" id="UP000315364"/>
    </source>
</evidence>
<feature type="coiled-coil region" evidence="6">
    <location>
        <begin position="251"/>
        <end position="341"/>
    </location>
</feature>
<dbReference type="Pfam" id="PF13807">
    <property type="entry name" value="GNVR"/>
    <property type="match status" value="1"/>
</dbReference>
<dbReference type="InterPro" id="IPR032807">
    <property type="entry name" value="GNVR"/>
</dbReference>
<dbReference type="PANTHER" id="PTHR32309:SF13">
    <property type="entry name" value="FERRIC ENTEROBACTIN TRANSPORT PROTEIN FEPE"/>
    <property type="match status" value="1"/>
</dbReference>
<keyword evidence="11" id="KW-1185">Reference proteome</keyword>